<evidence type="ECO:0000256" key="6">
    <source>
        <dbReference type="ARBA" id="ARBA00023136"/>
    </source>
</evidence>
<reference evidence="8" key="1">
    <citation type="journal article" date="2022" name="Int. J. Syst. Evol. Microbiol.">
        <title>Prevotella lacticifex sp. nov., isolated from the rumen of cows.</title>
        <authorList>
            <person name="Shinkai T."/>
            <person name="Ikeyama N."/>
            <person name="Kumagai M."/>
            <person name="Ohmori H."/>
            <person name="Sakamoto M."/>
            <person name="Ohkuma M."/>
            <person name="Mitsumori M."/>
        </authorList>
    </citation>
    <scope>NUCLEOTIDE SEQUENCE</scope>
    <source>
        <strain evidence="8">R5076</strain>
    </source>
</reference>
<feature type="transmembrane region" description="Helical" evidence="7">
    <location>
        <begin position="30"/>
        <end position="47"/>
    </location>
</feature>
<dbReference type="Pfam" id="PF01554">
    <property type="entry name" value="MatE"/>
    <property type="match status" value="2"/>
</dbReference>
<feature type="transmembrane region" description="Helical" evidence="7">
    <location>
        <begin position="332"/>
        <end position="354"/>
    </location>
</feature>
<dbReference type="PANTHER" id="PTHR43549">
    <property type="entry name" value="MULTIDRUG RESISTANCE PROTEIN YPNP-RELATED"/>
    <property type="match status" value="1"/>
</dbReference>
<dbReference type="InterPro" id="IPR052031">
    <property type="entry name" value="Membrane_Transporter-Flippase"/>
</dbReference>
<dbReference type="GO" id="GO:0042910">
    <property type="term" value="F:xenobiotic transmembrane transporter activity"/>
    <property type="evidence" value="ECO:0007669"/>
    <property type="project" value="InterPro"/>
</dbReference>
<evidence type="ECO:0000256" key="5">
    <source>
        <dbReference type="ARBA" id="ARBA00022989"/>
    </source>
</evidence>
<feature type="transmembrane region" description="Helical" evidence="7">
    <location>
        <begin position="297"/>
        <end position="320"/>
    </location>
</feature>
<dbReference type="InterPro" id="IPR048279">
    <property type="entry name" value="MdtK-like"/>
</dbReference>
<keyword evidence="5 7" id="KW-1133">Transmembrane helix</keyword>
<dbReference type="PANTHER" id="PTHR43549:SF3">
    <property type="entry name" value="MULTIDRUG RESISTANCE PROTEIN YPNP-RELATED"/>
    <property type="match status" value="1"/>
</dbReference>
<dbReference type="GO" id="GO:0015297">
    <property type="term" value="F:antiporter activity"/>
    <property type="evidence" value="ECO:0007669"/>
    <property type="project" value="InterPro"/>
</dbReference>
<keyword evidence="3" id="KW-1003">Cell membrane</keyword>
<dbReference type="GO" id="GO:0005886">
    <property type="term" value="C:plasma membrane"/>
    <property type="evidence" value="ECO:0007669"/>
    <property type="project" value="UniProtKB-SubCell"/>
</dbReference>
<feature type="transmembrane region" description="Helical" evidence="7">
    <location>
        <begin position="211"/>
        <end position="232"/>
    </location>
</feature>
<feature type="transmembrane region" description="Helical" evidence="7">
    <location>
        <begin position="374"/>
        <end position="391"/>
    </location>
</feature>
<accession>A0A9R1CX96</accession>
<evidence type="ECO:0000256" key="3">
    <source>
        <dbReference type="ARBA" id="ARBA00022475"/>
    </source>
</evidence>
<keyword evidence="2" id="KW-0813">Transport</keyword>
<feature type="transmembrane region" description="Helical" evidence="7">
    <location>
        <begin position="436"/>
        <end position="456"/>
    </location>
</feature>
<evidence type="ECO:0000256" key="2">
    <source>
        <dbReference type="ARBA" id="ARBA00022448"/>
    </source>
</evidence>
<feature type="transmembrane region" description="Helical" evidence="7">
    <location>
        <begin position="117"/>
        <end position="137"/>
    </location>
</feature>
<dbReference type="GeneID" id="72466431"/>
<evidence type="ECO:0000256" key="4">
    <source>
        <dbReference type="ARBA" id="ARBA00022692"/>
    </source>
</evidence>
<sequence>MTKEKEKQYVAGGSEAVKNRHEVDMLHGPLLSKILLFAMPFALSGVLEQLFNSVDVMVVGRYASSEAMAAVGANTFLINLCINLFIGMSVGANVIISNHIGQHDNRAIRNAVSTTMVLSAVSGLLLLVIGLVIAPIVLRAMGTPRNVIGDAVTYLRIWFIGAPFFMVYNFGASVLRSKGDTRRPLYILIIAGVINAVVALTTVVVGKMGVVGVGIANDVAYAFSAAAVVTLLRREQGPFRLDYRHLRIYGVELRRILQIGIPAGIQGMVFSLSNVFVQSAINSYGSAAMAGASASQIFDAYCYFLLNAFSGACVTFMGQNYGAGNVERCKRIFRICLVCGALFTLAGNMTLFIGEDQFLTFFTTDPAVAHYAKIRIAITMTTQWIAAFYEIPASAMRGLGHSLEPALMTVFGTCVFRLVWIFAIHPLWPGFNHLMIIYPASWLLTDFIVFTAYIIVSRRAFKFVSE</sequence>
<gene>
    <name evidence="8" type="ORF">PRLR5076_23780</name>
</gene>
<dbReference type="InterPro" id="IPR002528">
    <property type="entry name" value="MATE_fam"/>
</dbReference>
<comment type="subcellular location">
    <subcellularLocation>
        <location evidence="1">Cell membrane</location>
        <topology evidence="1">Multi-pass membrane protein</topology>
    </subcellularLocation>
</comment>
<evidence type="ECO:0000313" key="8">
    <source>
        <dbReference type="EMBL" id="GJG59527.1"/>
    </source>
</evidence>
<dbReference type="PIRSF" id="PIRSF006603">
    <property type="entry name" value="DinF"/>
    <property type="match status" value="1"/>
</dbReference>
<evidence type="ECO:0000256" key="1">
    <source>
        <dbReference type="ARBA" id="ARBA00004651"/>
    </source>
</evidence>
<keyword evidence="6 7" id="KW-0472">Membrane</keyword>
<dbReference type="AlphaFoldDB" id="A0A9R1CX96"/>
<feature type="transmembrane region" description="Helical" evidence="7">
    <location>
        <begin position="157"/>
        <end position="175"/>
    </location>
</feature>
<keyword evidence="9" id="KW-1185">Reference proteome</keyword>
<organism evidence="8 9">
    <name type="scientific">Prevotella lacticifex</name>
    <dbReference type="NCBI Taxonomy" id="2854755"/>
    <lineage>
        <taxon>Bacteria</taxon>
        <taxon>Pseudomonadati</taxon>
        <taxon>Bacteroidota</taxon>
        <taxon>Bacteroidia</taxon>
        <taxon>Bacteroidales</taxon>
        <taxon>Prevotellaceae</taxon>
        <taxon>Prevotella</taxon>
    </lineage>
</organism>
<keyword evidence="4 7" id="KW-0812">Transmembrane</keyword>
<feature type="transmembrane region" description="Helical" evidence="7">
    <location>
        <begin position="403"/>
        <end position="424"/>
    </location>
</feature>
<dbReference type="RefSeq" id="WP_223925348.1">
    <property type="nucleotide sequence ID" value="NZ_BPTU01000002.1"/>
</dbReference>
<dbReference type="NCBIfam" id="TIGR00797">
    <property type="entry name" value="matE"/>
    <property type="match status" value="1"/>
</dbReference>
<feature type="transmembrane region" description="Helical" evidence="7">
    <location>
        <begin position="67"/>
        <end position="96"/>
    </location>
</feature>
<comment type="caution">
    <text evidence="8">The sequence shown here is derived from an EMBL/GenBank/DDBJ whole genome shotgun (WGS) entry which is preliminary data.</text>
</comment>
<feature type="transmembrane region" description="Helical" evidence="7">
    <location>
        <begin position="187"/>
        <end position="205"/>
    </location>
</feature>
<proteinExistence type="predicted"/>
<dbReference type="CDD" id="cd13138">
    <property type="entry name" value="MATE_yoeA_like"/>
    <property type="match status" value="1"/>
</dbReference>
<dbReference type="EMBL" id="BPUB01000002">
    <property type="protein sequence ID" value="GJG59527.1"/>
    <property type="molecule type" value="Genomic_DNA"/>
</dbReference>
<name>A0A9R1CX96_9BACT</name>
<evidence type="ECO:0000256" key="7">
    <source>
        <dbReference type="SAM" id="Phobius"/>
    </source>
</evidence>
<dbReference type="Proteomes" id="UP000825483">
    <property type="component" value="Unassembled WGS sequence"/>
</dbReference>
<feature type="transmembrane region" description="Helical" evidence="7">
    <location>
        <begin position="253"/>
        <end position="277"/>
    </location>
</feature>
<protein>
    <submittedName>
        <fullName evidence="8">MATE family efflux transporter</fullName>
    </submittedName>
</protein>
<evidence type="ECO:0000313" key="9">
    <source>
        <dbReference type="Proteomes" id="UP000825483"/>
    </source>
</evidence>